<dbReference type="RefSeq" id="WP_008722906.1">
    <property type="nucleotide sequence ID" value="NZ_JBBMFM010000087.1"/>
</dbReference>
<comment type="caution">
    <text evidence="1">The sequence shown here is derived from an EMBL/GenBank/DDBJ whole genome shotgun (WGS) entry which is preliminary data.</text>
</comment>
<proteinExistence type="predicted"/>
<keyword evidence="2" id="KW-1185">Reference proteome</keyword>
<accession>A0ABV1D9L8</accession>
<name>A0ABV1D9L8_9FIRM</name>
<organism evidence="1 2">
    <name type="scientific">Enterocloster hominis</name>
    <name type="common">ex Hitch et al. 2024</name>
    <dbReference type="NCBI Taxonomy" id="1917870"/>
    <lineage>
        <taxon>Bacteria</taxon>
        <taxon>Bacillati</taxon>
        <taxon>Bacillota</taxon>
        <taxon>Clostridia</taxon>
        <taxon>Lachnospirales</taxon>
        <taxon>Lachnospiraceae</taxon>
        <taxon>Enterocloster</taxon>
    </lineage>
</organism>
<evidence type="ECO:0000313" key="2">
    <source>
        <dbReference type="Proteomes" id="UP001454086"/>
    </source>
</evidence>
<gene>
    <name evidence="1" type="ORF">WMQ36_19115</name>
</gene>
<dbReference type="Pfam" id="PF12787">
    <property type="entry name" value="EcsC"/>
    <property type="match status" value="1"/>
</dbReference>
<sequence>MRFRRKPAREAEWAALKKQEDRFLLGAGKERQPVLNRQLERFVPDRLSSTLDLAFCKAFELVFEKGTGVIEKTYHKENREMAYKVNAYAVGLKESRKNLKAFSKNAKNSKAVNLLASGASGMGLGVLGIGLPDIPLFTGMILKAIYELALSYGFTYDTAGEQCFILRLIRTPLLSGEERIMADEGLNRMITGSVSLSPDQAFAGLDKKEEIRLTAEALSHELLYMKFLQGIPVAGVIGGMYDAVYMKKITDYAEMKYKRRFLERICR</sequence>
<dbReference type="EMBL" id="JBBMFM010000087">
    <property type="protein sequence ID" value="MEQ2427082.1"/>
    <property type="molecule type" value="Genomic_DNA"/>
</dbReference>
<dbReference type="InterPro" id="IPR024787">
    <property type="entry name" value="EcsC"/>
</dbReference>
<reference evidence="1 2" key="1">
    <citation type="submission" date="2024-03" db="EMBL/GenBank/DDBJ databases">
        <title>Human intestinal bacterial collection.</title>
        <authorList>
            <person name="Pauvert C."/>
            <person name="Hitch T.C.A."/>
            <person name="Clavel T."/>
        </authorList>
    </citation>
    <scope>NUCLEOTIDE SEQUENCE [LARGE SCALE GENOMIC DNA]</scope>
    <source>
        <strain evidence="1 2">CLA-SR-H021</strain>
    </source>
</reference>
<evidence type="ECO:0000313" key="1">
    <source>
        <dbReference type="EMBL" id="MEQ2427082.1"/>
    </source>
</evidence>
<protein>
    <submittedName>
        <fullName evidence="1">EcsC family protein</fullName>
    </submittedName>
</protein>
<dbReference type="Proteomes" id="UP001454086">
    <property type="component" value="Unassembled WGS sequence"/>
</dbReference>
<dbReference type="PANTHER" id="PTHR41260">
    <property type="entry name" value="PROTEIN ECSC"/>
    <property type="match status" value="1"/>
</dbReference>
<dbReference type="PANTHER" id="PTHR41260:SF1">
    <property type="entry name" value="PROTEIN ECSC"/>
    <property type="match status" value="1"/>
</dbReference>